<evidence type="ECO:0000313" key="13">
    <source>
        <dbReference type="EnsemblMetazoa" id="ADAC002686-PA"/>
    </source>
</evidence>
<dbReference type="EnsemblMetazoa" id="ADAC002686-RA">
    <property type="protein sequence ID" value="ADAC002686-PA"/>
    <property type="gene ID" value="ADAC002686"/>
</dbReference>
<feature type="transmembrane region" description="Helical" evidence="10">
    <location>
        <begin position="355"/>
        <end position="377"/>
    </location>
</feature>
<name>W5JS21_ANODA</name>
<dbReference type="Pfam" id="PF03901">
    <property type="entry name" value="Glyco_transf_22"/>
    <property type="match status" value="1"/>
</dbReference>
<feature type="transmembrane region" description="Helical" evidence="10">
    <location>
        <begin position="85"/>
        <end position="105"/>
    </location>
</feature>
<comment type="pathway">
    <text evidence="2">Protein modification; protein glycosylation.</text>
</comment>
<evidence type="ECO:0000256" key="2">
    <source>
        <dbReference type="ARBA" id="ARBA00004922"/>
    </source>
</evidence>
<sequence length="542" mass="60685">MALPRWNVASFVVLLTVRLQAALWSIISDCDETYNYWEPLHFVLKGRGFQTWEYSPEFGLRSYAYLWLHGGPTKLAELVVGNGPGLFYFLRCLLALVCALLEFRLYKVIKLKCGSSVGNMWLFFQLVSPGMFISSAALLPSSFSMFVTIATMTAWMAGRSRAVIAVTALSGLIGWPFAVIVSIPFVLEQLIWKRQVWDFAKHALLFGLLWGVPIVLIDSYYFGKPTIAALNIVRYNVFTSHGPDLYGVEPASFYVKNLLLNHNLLAALTVLFPLVSIAATALRLKIDKSKLSPMMALWKLSPLYLWLAVFFIQPHKEERFMFPVYPLFSFGGALTLALLSSMASRVFGGKRSSALNRIIAGALFGVTVVLGLSRIVAVCMNYHAPVTVLGGLPPTSRETNLCYGKEWYRFPGSFLLPPNYRVRFIRSSFTGILPAYFQETANGTTVVHSYFNDQNIGHDHMLFGLSGCDYLIDLDTGEDFDTANPEPNYSADTSTWSVVRSSEFMIGSRSSTLARAFYVPFLSQRHAVYGKYNLLKRTVTGR</sequence>
<keyword evidence="14" id="KW-1185">Reference proteome</keyword>
<dbReference type="OMA" id="PRDMHAK"/>
<reference evidence="12" key="3">
    <citation type="journal article" date="2013" name="Nucleic Acids Res.">
        <title>The genome of Anopheles darlingi, the main neotropical malaria vector.</title>
        <authorList>
            <person name="Marinotti O."/>
            <person name="Cerqueira G.C."/>
            <person name="de Almeida L.G."/>
            <person name="Ferro M.I."/>
            <person name="Loreto E.L."/>
            <person name="Zaha A."/>
            <person name="Teixeira S.M."/>
            <person name="Wespiser A.R."/>
            <person name="Almeida E Silva A."/>
            <person name="Schlindwein A.D."/>
            <person name="Pacheco A.C."/>
            <person name="Silva A.L."/>
            <person name="Graveley B.R."/>
            <person name="Walenz B.P."/>
            <person name="Lima Bde A."/>
            <person name="Ribeiro C.A."/>
            <person name="Nunes-Silva C.G."/>
            <person name="de Carvalho C.R."/>
            <person name="Soares C.M."/>
            <person name="de Menezes C.B."/>
            <person name="Matiolli C."/>
            <person name="Caffrey D."/>
            <person name="Araujo D.A."/>
            <person name="de Oliveira D.M."/>
            <person name="Golenbock D."/>
            <person name="Grisard E.C."/>
            <person name="Fantinatti-Garboggini F."/>
            <person name="de Carvalho F.M."/>
            <person name="Barcellos F.G."/>
            <person name="Prosdocimi F."/>
            <person name="May G."/>
            <person name="Azevedo Junior G.M."/>
            <person name="Guimaraes G.M."/>
            <person name="Goldman G.H."/>
            <person name="Padilha I.Q."/>
            <person name="Batista Jda S."/>
            <person name="Ferro J.A."/>
            <person name="Ribeiro J.M."/>
            <person name="Fietto J.L."/>
            <person name="Dabbas K.M."/>
            <person name="Cerdeira L."/>
            <person name="Agnez-Lima L.F."/>
            <person name="Brocchi M."/>
            <person name="de Carvalho M.O."/>
            <person name="Teixeira Mde M."/>
            <person name="Diniz Maia Mde M."/>
            <person name="Goldman M.H."/>
            <person name="Cruz Schneider M.P."/>
            <person name="Felipe M.S."/>
            <person name="Hungria M."/>
            <person name="Nicolas M.F."/>
            <person name="Pereira M."/>
            <person name="Montes M.A."/>
            <person name="Cantao M.E."/>
            <person name="Vincentz M."/>
            <person name="Rafael M.S."/>
            <person name="Silverman N."/>
            <person name="Stoco P.H."/>
            <person name="Souza R.C."/>
            <person name="Vicentini R."/>
            <person name="Gazzinelli R.T."/>
            <person name="Neves Rde O."/>
            <person name="Silva R."/>
            <person name="Astolfi-Filho S."/>
            <person name="Maciel T.E."/>
            <person name="Urmenyi T.P."/>
            <person name="Tadei W.P."/>
            <person name="Camargo E.P."/>
            <person name="de Vasconcelos A.T."/>
        </authorList>
    </citation>
    <scope>NUCLEOTIDE SEQUENCE</scope>
</reference>
<dbReference type="GO" id="GO:0005789">
    <property type="term" value="C:endoplasmic reticulum membrane"/>
    <property type="evidence" value="ECO:0007669"/>
    <property type="project" value="UniProtKB-SubCell"/>
</dbReference>
<dbReference type="GO" id="GO:0000026">
    <property type="term" value="F:alpha-1,2-mannosyltransferase activity"/>
    <property type="evidence" value="ECO:0007669"/>
    <property type="project" value="TreeGrafter"/>
</dbReference>
<keyword evidence="6 10" id="KW-0812">Transmembrane</keyword>
<reference evidence="12" key="2">
    <citation type="submission" date="2010-05" db="EMBL/GenBank/DDBJ databases">
        <authorList>
            <person name="Almeida L.G."/>
            <person name="Nicolas M.F."/>
            <person name="Souza R.C."/>
            <person name="Vasconcelos A.T.R."/>
        </authorList>
    </citation>
    <scope>NUCLEOTIDE SEQUENCE</scope>
</reference>
<evidence type="ECO:0000256" key="10">
    <source>
        <dbReference type="RuleBase" id="RU363075"/>
    </source>
</evidence>
<feature type="transmembrane region" description="Helical" evidence="10">
    <location>
        <begin position="162"/>
        <end position="187"/>
    </location>
</feature>
<feature type="transmembrane region" description="Helical" evidence="10">
    <location>
        <begin position="126"/>
        <end position="156"/>
    </location>
</feature>
<feature type="transmembrane region" description="Helical" evidence="10">
    <location>
        <begin position="296"/>
        <end position="312"/>
    </location>
</feature>
<organism evidence="12">
    <name type="scientific">Anopheles darlingi</name>
    <name type="common">Mosquito</name>
    <dbReference type="NCBI Taxonomy" id="43151"/>
    <lineage>
        <taxon>Eukaryota</taxon>
        <taxon>Metazoa</taxon>
        <taxon>Ecdysozoa</taxon>
        <taxon>Arthropoda</taxon>
        <taxon>Hexapoda</taxon>
        <taxon>Insecta</taxon>
        <taxon>Pterygota</taxon>
        <taxon>Neoptera</taxon>
        <taxon>Endopterygota</taxon>
        <taxon>Diptera</taxon>
        <taxon>Nematocera</taxon>
        <taxon>Culicoidea</taxon>
        <taxon>Culicidae</taxon>
        <taxon>Anophelinae</taxon>
        <taxon>Anopheles</taxon>
    </lineage>
</organism>
<feature type="signal peptide" evidence="11">
    <location>
        <begin position="1"/>
        <end position="22"/>
    </location>
</feature>
<dbReference type="EC" id="2.4.1.-" evidence="10"/>
<keyword evidence="4 10" id="KW-0328">Glycosyltransferase</keyword>
<dbReference type="InterPro" id="IPR005599">
    <property type="entry name" value="GPI_mannosylTrfase"/>
</dbReference>
<dbReference type="STRING" id="43151.W5JS21"/>
<keyword evidence="7 10" id="KW-0256">Endoplasmic reticulum</keyword>
<evidence type="ECO:0000256" key="1">
    <source>
        <dbReference type="ARBA" id="ARBA00004477"/>
    </source>
</evidence>
<dbReference type="EMBL" id="ADMH02000631">
    <property type="protein sequence ID" value="ETN65544.1"/>
    <property type="molecule type" value="Genomic_DNA"/>
</dbReference>
<dbReference type="FunCoup" id="W5JS21">
    <property type="interactions" value="2223"/>
</dbReference>
<evidence type="ECO:0000256" key="7">
    <source>
        <dbReference type="ARBA" id="ARBA00022824"/>
    </source>
</evidence>
<proteinExistence type="inferred from homology"/>
<reference evidence="12 14" key="1">
    <citation type="journal article" date="2010" name="BMC Genomics">
        <title>Combination of measures distinguishes pre-miRNAs from other stem-loops in the genome of the newly sequenced Anopheles darlingi.</title>
        <authorList>
            <person name="Mendes N.D."/>
            <person name="Freitas A.T."/>
            <person name="Vasconcelos A.T."/>
            <person name="Sagot M.F."/>
        </authorList>
    </citation>
    <scope>NUCLEOTIDE SEQUENCE</scope>
</reference>
<evidence type="ECO:0000256" key="11">
    <source>
        <dbReference type="SAM" id="SignalP"/>
    </source>
</evidence>
<keyword evidence="11" id="KW-0732">Signal</keyword>
<keyword evidence="5 12" id="KW-0808">Transferase</keyword>
<dbReference type="AlphaFoldDB" id="W5JS21"/>
<feature type="transmembrane region" description="Helical" evidence="10">
    <location>
        <begin position="264"/>
        <end position="284"/>
    </location>
</feature>
<feature type="chain" id="PRO_5010155797" description="Mannosyltransferase" evidence="11">
    <location>
        <begin position="23"/>
        <end position="542"/>
    </location>
</feature>
<dbReference type="UniPathway" id="UPA00378"/>
<dbReference type="Proteomes" id="UP000000673">
    <property type="component" value="Unassembled WGS sequence"/>
</dbReference>
<comment type="subcellular location">
    <subcellularLocation>
        <location evidence="1 10">Endoplasmic reticulum membrane</location>
        <topology evidence="1 10">Multi-pass membrane protein</topology>
    </subcellularLocation>
</comment>
<dbReference type="VEuPathDB" id="VectorBase:ADAR2_006452"/>
<feature type="transmembrane region" description="Helical" evidence="10">
    <location>
        <begin position="324"/>
        <end position="343"/>
    </location>
</feature>
<dbReference type="eggNOG" id="KOG2515">
    <property type="taxonomic scope" value="Eukaryota"/>
</dbReference>
<evidence type="ECO:0000313" key="12">
    <source>
        <dbReference type="EMBL" id="ETN65544.1"/>
    </source>
</evidence>
<dbReference type="VEuPathDB" id="VectorBase:ADAC002686"/>
<keyword evidence="9 10" id="KW-0472">Membrane</keyword>
<dbReference type="PANTHER" id="PTHR22760">
    <property type="entry name" value="GLYCOSYLTRANSFERASE"/>
    <property type="match status" value="1"/>
</dbReference>
<reference evidence="13" key="4">
    <citation type="submission" date="2015-06" db="UniProtKB">
        <authorList>
            <consortium name="EnsemblMetazoa"/>
        </authorList>
    </citation>
    <scope>IDENTIFICATION</scope>
</reference>
<evidence type="ECO:0000256" key="9">
    <source>
        <dbReference type="ARBA" id="ARBA00023136"/>
    </source>
</evidence>
<evidence type="ECO:0000256" key="3">
    <source>
        <dbReference type="ARBA" id="ARBA00007063"/>
    </source>
</evidence>
<evidence type="ECO:0000256" key="8">
    <source>
        <dbReference type="ARBA" id="ARBA00022989"/>
    </source>
</evidence>
<accession>W5JS21</accession>
<evidence type="ECO:0000313" key="14">
    <source>
        <dbReference type="Proteomes" id="UP000000673"/>
    </source>
</evidence>
<dbReference type="PANTHER" id="PTHR22760:SF2">
    <property type="entry name" value="ALPHA-1,2-MANNOSYLTRANSFERASE ALG9"/>
    <property type="match status" value="1"/>
</dbReference>
<comment type="similarity">
    <text evidence="3 10">Belongs to the glycosyltransferase 22 family.</text>
</comment>
<evidence type="ECO:0000256" key="5">
    <source>
        <dbReference type="ARBA" id="ARBA00022679"/>
    </source>
</evidence>
<evidence type="ECO:0000256" key="6">
    <source>
        <dbReference type="ARBA" id="ARBA00022692"/>
    </source>
</evidence>
<feature type="transmembrane region" description="Helical" evidence="10">
    <location>
        <begin position="199"/>
        <end position="222"/>
    </location>
</feature>
<dbReference type="HOGENOM" id="CLU_018152_1_1_1"/>
<keyword evidence="8 10" id="KW-1133">Transmembrane helix</keyword>
<evidence type="ECO:0000256" key="4">
    <source>
        <dbReference type="ARBA" id="ARBA00022676"/>
    </source>
</evidence>
<gene>
    <name evidence="12" type="ORF">AND_002686</name>
</gene>
<protein>
    <recommendedName>
        <fullName evidence="10">Mannosyltransferase</fullName>
        <ecNumber evidence="10">2.4.1.-</ecNumber>
    </recommendedName>
</protein>
<dbReference type="GO" id="GO:0006487">
    <property type="term" value="P:protein N-linked glycosylation"/>
    <property type="evidence" value="ECO:0007669"/>
    <property type="project" value="TreeGrafter"/>
</dbReference>